<feature type="non-terminal residue" evidence="1">
    <location>
        <position position="1"/>
    </location>
</feature>
<name>A0A6G1ILD2_9PLEO</name>
<proteinExistence type="predicted"/>
<evidence type="ECO:0000313" key="2">
    <source>
        <dbReference type="Proteomes" id="UP000799291"/>
    </source>
</evidence>
<organism evidence="1 2">
    <name type="scientific">Lentithecium fluviatile CBS 122367</name>
    <dbReference type="NCBI Taxonomy" id="1168545"/>
    <lineage>
        <taxon>Eukaryota</taxon>
        <taxon>Fungi</taxon>
        <taxon>Dikarya</taxon>
        <taxon>Ascomycota</taxon>
        <taxon>Pezizomycotina</taxon>
        <taxon>Dothideomycetes</taxon>
        <taxon>Pleosporomycetidae</taxon>
        <taxon>Pleosporales</taxon>
        <taxon>Massarineae</taxon>
        <taxon>Lentitheciaceae</taxon>
        <taxon>Lentithecium</taxon>
    </lineage>
</organism>
<protein>
    <recommendedName>
        <fullName evidence="3">DDE-1 domain-containing protein</fullName>
    </recommendedName>
</protein>
<evidence type="ECO:0000313" key="1">
    <source>
        <dbReference type="EMBL" id="KAF2679046.1"/>
    </source>
</evidence>
<gene>
    <name evidence="1" type="ORF">K458DRAFT_315116</name>
</gene>
<dbReference type="EMBL" id="MU005606">
    <property type="protein sequence ID" value="KAF2679046.1"/>
    <property type="molecule type" value="Genomic_DNA"/>
</dbReference>
<dbReference type="AlphaFoldDB" id="A0A6G1ILD2"/>
<keyword evidence="2" id="KW-1185">Reference proteome</keyword>
<evidence type="ECO:0008006" key="3">
    <source>
        <dbReference type="Google" id="ProtNLM"/>
    </source>
</evidence>
<reference evidence="1" key="1">
    <citation type="journal article" date="2020" name="Stud. Mycol.">
        <title>101 Dothideomycetes genomes: a test case for predicting lifestyles and emergence of pathogens.</title>
        <authorList>
            <person name="Haridas S."/>
            <person name="Albert R."/>
            <person name="Binder M."/>
            <person name="Bloem J."/>
            <person name="Labutti K."/>
            <person name="Salamov A."/>
            <person name="Andreopoulos B."/>
            <person name="Baker S."/>
            <person name="Barry K."/>
            <person name="Bills G."/>
            <person name="Bluhm B."/>
            <person name="Cannon C."/>
            <person name="Castanera R."/>
            <person name="Culley D."/>
            <person name="Daum C."/>
            <person name="Ezra D."/>
            <person name="Gonzalez J."/>
            <person name="Henrissat B."/>
            <person name="Kuo A."/>
            <person name="Liang C."/>
            <person name="Lipzen A."/>
            <person name="Lutzoni F."/>
            <person name="Magnuson J."/>
            <person name="Mondo S."/>
            <person name="Nolan M."/>
            <person name="Ohm R."/>
            <person name="Pangilinan J."/>
            <person name="Park H.-J."/>
            <person name="Ramirez L."/>
            <person name="Alfaro M."/>
            <person name="Sun H."/>
            <person name="Tritt A."/>
            <person name="Yoshinaga Y."/>
            <person name="Zwiers L.-H."/>
            <person name="Turgeon B."/>
            <person name="Goodwin S."/>
            <person name="Spatafora J."/>
            <person name="Crous P."/>
            <person name="Grigoriev I."/>
        </authorList>
    </citation>
    <scope>NUCLEOTIDE SEQUENCE</scope>
    <source>
        <strain evidence="1">CBS 122367</strain>
    </source>
</reference>
<dbReference type="Proteomes" id="UP000799291">
    <property type="component" value="Unassembled WGS sequence"/>
</dbReference>
<dbReference type="OrthoDB" id="3795213at2759"/>
<accession>A0A6G1ILD2</accession>
<sequence>DNHGSHITGEAIMWAIDYKIALVAYTPYTTHFFQPLNVGLFSPLQTAYSTEVLNAAEFSGKLRVSKEQLEYYSRTRAKAFTLENIK</sequence>